<dbReference type="Proteomes" id="UP000271925">
    <property type="component" value="Unassembled WGS sequence"/>
</dbReference>
<dbReference type="OrthoDB" id="1523398at2"/>
<reference evidence="2 3" key="1">
    <citation type="submission" date="2018-11" db="EMBL/GenBank/DDBJ databases">
        <authorList>
            <person name="Zhou Z."/>
            <person name="Wang G."/>
        </authorList>
    </citation>
    <scope>NUCLEOTIDE SEQUENCE [LARGE SCALE GENOMIC DNA]</scope>
    <source>
        <strain evidence="2 3">KCTC52004</strain>
    </source>
</reference>
<evidence type="ECO:0000313" key="2">
    <source>
        <dbReference type="EMBL" id="RRB02486.1"/>
    </source>
</evidence>
<protein>
    <submittedName>
        <fullName evidence="2">NADP oxidoreductase</fullName>
    </submittedName>
</protein>
<name>A0A3P1BNU5_9BACT</name>
<sequence length="168" mass="18599">MKPTIALLGIGDAEKELASQLATCRYRLLLFDRETAKAQALVNRILRNTPSADIEVIDCQVNACWEADLIVVGESDQPVSELANRIRDVSTGKIVIRMSDFLNHTRSEDWQRELPNAKVVNVINSFSDEKPADVFVAGIHPNALNTVFDLFKTAGFNPILSLSKPLAH</sequence>
<dbReference type="InterPro" id="IPR036291">
    <property type="entry name" value="NAD(P)-bd_dom_sf"/>
</dbReference>
<gene>
    <name evidence="2" type="ORF">EHT25_18695</name>
</gene>
<dbReference type="AlphaFoldDB" id="A0A3P1BNU5"/>
<dbReference type="Pfam" id="PF03807">
    <property type="entry name" value="F420_oxidored"/>
    <property type="match status" value="1"/>
</dbReference>
<dbReference type="SUPFAM" id="SSF51735">
    <property type="entry name" value="NAD(P)-binding Rossmann-fold domains"/>
    <property type="match status" value="1"/>
</dbReference>
<proteinExistence type="predicted"/>
<organism evidence="2 3">
    <name type="scientific">Larkinella rosea</name>
    <dbReference type="NCBI Taxonomy" id="2025312"/>
    <lineage>
        <taxon>Bacteria</taxon>
        <taxon>Pseudomonadati</taxon>
        <taxon>Bacteroidota</taxon>
        <taxon>Cytophagia</taxon>
        <taxon>Cytophagales</taxon>
        <taxon>Spirosomataceae</taxon>
        <taxon>Larkinella</taxon>
    </lineage>
</organism>
<comment type="caution">
    <text evidence="2">The sequence shown here is derived from an EMBL/GenBank/DDBJ whole genome shotgun (WGS) entry which is preliminary data.</text>
</comment>
<dbReference type="InterPro" id="IPR028939">
    <property type="entry name" value="P5C_Rdtase_cat_N"/>
</dbReference>
<dbReference type="Gene3D" id="3.40.50.720">
    <property type="entry name" value="NAD(P)-binding Rossmann-like Domain"/>
    <property type="match status" value="1"/>
</dbReference>
<dbReference type="EMBL" id="RQJO01000009">
    <property type="protein sequence ID" value="RRB02486.1"/>
    <property type="molecule type" value="Genomic_DNA"/>
</dbReference>
<accession>A0A3P1BNU5</accession>
<evidence type="ECO:0000259" key="1">
    <source>
        <dbReference type="Pfam" id="PF03807"/>
    </source>
</evidence>
<evidence type="ECO:0000313" key="3">
    <source>
        <dbReference type="Proteomes" id="UP000271925"/>
    </source>
</evidence>
<feature type="domain" description="Pyrroline-5-carboxylate reductase catalytic N-terminal" evidence="1">
    <location>
        <begin position="4"/>
        <end position="97"/>
    </location>
</feature>
<keyword evidence="3" id="KW-1185">Reference proteome</keyword>
<dbReference type="RefSeq" id="WP_124876650.1">
    <property type="nucleotide sequence ID" value="NZ_RQJO01000009.1"/>
</dbReference>